<evidence type="ECO:0000256" key="5">
    <source>
        <dbReference type="ARBA" id="ARBA00023004"/>
    </source>
</evidence>
<keyword evidence="5" id="KW-0408">Iron</keyword>
<dbReference type="GO" id="GO:0046872">
    <property type="term" value="F:metal ion binding"/>
    <property type="evidence" value="ECO:0007669"/>
    <property type="project" value="UniProtKB-KW"/>
</dbReference>
<dbReference type="EMBL" id="PVXM01000032">
    <property type="protein sequence ID" value="PRR71790.1"/>
    <property type="molecule type" value="Genomic_DNA"/>
</dbReference>
<evidence type="ECO:0000259" key="7">
    <source>
        <dbReference type="PROSITE" id="PS51918"/>
    </source>
</evidence>
<dbReference type="AlphaFoldDB" id="A0A2T0AQR3"/>
<accession>A0A2T0AQR3</accession>
<comment type="cofactor">
    <cofactor evidence="1">
        <name>[4Fe-4S] cluster</name>
        <dbReference type="ChEBI" id="CHEBI:49883"/>
    </cofactor>
</comment>
<gene>
    <name evidence="8" type="ORF">MOHU_16190</name>
</gene>
<name>A0A2T0AQR3_9FIRM</name>
<keyword evidence="3" id="KW-0949">S-adenosyl-L-methionine</keyword>
<dbReference type="Gene3D" id="3.20.20.70">
    <property type="entry name" value="Aldolase class I"/>
    <property type="match status" value="1"/>
</dbReference>
<dbReference type="PANTHER" id="PTHR30352:SF13">
    <property type="entry name" value="GLYCYL-RADICAL ENZYME ACTIVATING ENZYME YJJW-RELATED"/>
    <property type="match status" value="1"/>
</dbReference>
<dbReference type="InterPro" id="IPR012840">
    <property type="entry name" value="NrdG2"/>
</dbReference>
<evidence type="ECO:0000256" key="6">
    <source>
        <dbReference type="ARBA" id="ARBA00023014"/>
    </source>
</evidence>
<dbReference type="InterPro" id="IPR058240">
    <property type="entry name" value="rSAM_sf"/>
</dbReference>
<evidence type="ECO:0000313" key="8">
    <source>
        <dbReference type="EMBL" id="PRR71790.1"/>
    </source>
</evidence>
<keyword evidence="2" id="KW-0004">4Fe-4S</keyword>
<dbReference type="InterPro" id="IPR034457">
    <property type="entry name" value="Organic_radical-activating"/>
</dbReference>
<organism evidence="8 9">
    <name type="scientific">Neomoorella humiferrea</name>
    <dbReference type="NCBI Taxonomy" id="676965"/>
    <lineage>
        <taxon>Bacteria</taxon>
        <taxon>Bacillati</taxon>
        <taxon>Bacillota</taxon>
        <taxon>Clostridia</taxon>
        <taxon>Neomoorellales</taxon>
        <taxon>Neomoorellaceae</taxon>
        <taxon>Neomoorella</taxon>
    </lineage>
</organism>
<dbReference type="PROSITE" id="PS51918">
    <property type="entry name" value="RADICAL_SAM"/>
    <property type="match status" value="1"/>
</dbReference>
<comment type="caution">
    <text evidence="8">The sequence shown here is derived from an EMBL/GenBank/DDBJ whole genome shotgun (WGS) entry which is preliminary data.</text>
</comment>
<proteinExistence type="predicted"/>
<dbReference type="NCBIfam" id="TIGR02495">
    <property type="entry name" value="NrdG2"/>
    <property type="match status" value="1"/>
</dbReference>
<dbReference type="GO" id="GO:0051539">
    <property type="term" value="F:4 iron, 4 sulfur cluster binding"/>
    <property type="evidence" value="ECO:0007669"/>
    <property type="project" value="UniProtKB-KW"/>
</dbReference>
<evidence type="ECO:0000313" key="9">
    <source>
        <dbReference type="Proteomes" id="UP000238415"/>
    </source>
</evidence>
<evidence type="ECO:0000256" key="3">
    <source>
        <dbReference type="ARBA" id="ARBA00022691"/>
    </source>
</evidence>
<feature type="domain" description="Radical SAM core" evidence="7">
    <location>
        <begin position="54"/>
        <end position="265"/>
    </location>
</feature>
<dbReference type="Pfam" id="PF04055">
    <property type="entry name" value="Radical_SAM"/>
    <property type="match status" value="1"/>
</dbReference>
<keyword evidence="6" id="KW-0411">Iron-sulfur</keyword>
<keyword evidence="9" id="KW-1185">Reference proteome</keyword>
<evidence type="ECO:0000256" key="2">
    <source>
        <dbReference type="ARBA" id="ARBA00022485"/>
    </source>
</evidence>
<dbReference type="InterPro" id="IPR007197">
    <property type="entry name" value="rSAM"/>
</dbReference>
<reference evidence="8 9" key="1">
    <citation type="submission" date="2018-03" db="EMBL/GenBank/DDBJ databases">
        <title>Genome sequence of Moorella humiferrea DSM 23265.</title>
        <authorList>
            <person name="Poehlein A."/>
            <person name="Daniel R."/>
        </authorList>
    </citation>
    <scope>NUCLEOTIDE SEQUENCE [LARGE SCALE GENOMIC DNA]</scope>
    <source>
        <strain evidence="8 9">DSM 23265</strain>
    </source>
</reference>
<sequence length="273" mass="29862">MLPGGNQAGPPGLAGSPVFLTLQMQEKSAKSALETILRGAVPITIRGIQLTSLVDFPGEVCTTIFLGGCNFRCPWCHNADLVLRTATLPEISPGEVLNLLIRRRSWVQAVCITGGEPSLTPGLEEFIRSLKSHGFKVKLDTNGTQPEVIARLLAGDLLDYVAMDVKAPPEKYDLLTGTRANLEAVKESIALIKNSRVAYEFRTTAVPSLLLEEDFLAIGQMLAGARHYVLQQFRPARTLLNPGLQELLLYPETTLKNIAVKLQPFFARVEVRS</sequence>
<evidence type="ECO:0000256" key="4">
    <source>
        <dbReference type="ARBA" id="ARBA00022723"/>
    </source>
</evidence>
<dbReference type="InterPro" id="IPR013785">
    <property type="entry name" value="Aldolase_TIM"/>
</dbReference>
<protein>
    <submittedName>
        <fullName evidence="8">Molybdenum cofactor biosynthesis protein A</fullName>
    </submittedName>
</protein>
<dbReference type="GO" id="GO:0003824">
    <property type="term" value="F:catalytic activity"/>
    <property type="evidence" value="ECO:0007669"/>
    <property type="project" value="InterPro"/>
</dbReference>
<dbReference type="SUPFAM" id="SSF102114">
    <property type="entry name" value="Radical SAM enzymes"/>
    <property type="match status" value="1"/>
</dbReference>
<keyword evidence="4" id="KW-0479">Metal-binding</keyword>
<dbReference type="SFLD" id="SFLDG01094">
    <property type="entry name" value="Uncharacterised_Radical_SAM_Su"/>
    <property type="match status" value="1"/>
</dbReference>
<dbReference type="SFLD" id="SFLDS00029">
    <property type="entry name" value="Radical_SAM"/>
    <property type="match status" value="1"/>
</dbReference>
<dbReference type="Proteomes" id="UP000238415">
    <property type="component" value="Unassembled WGS sequence"/>
</dbReference>
<dbReference type="PANTHER" id="PTHR30352">
    <property type="entry name" value="PYRUVATE FORMATE-LYASE-ACTIVATING ENZYME"/>
    <property type="match status" value="1"/>
</dbReference>
<evidence type="ECO:0000256" key="1">
    <source>
        <dbReference type="ARBA" id="ARBA00001966"/>
    </source>
</evidence>
<dbReference type="CDD" id="cd01335">
    <property type="entry name" value="Radical_SAM"/>
    <property type="match status" value="1"/>
</dbReference>